<keyword evidence="6" id="KW-1185">Reference proteome</keyword>
<protein>
    <recommendedName>
        <fullName evidence="4">Ketoreductase domain-containing protein</fullName>
    </recommendedName>
</protein>
<evidence type="ECO:0000313" key="6">
    <source>
        <dbReference type="Proteomes" id="UP000271624"/>
    </source>
</evidence>
<comment type="similarity">
    <text evidence="1 3">Belongs to the short-chain dehydrogenases/reductases (SDR) family.</text>
</comment>
<dbReference type="RefSeq" id="WP_127083636.1">
    <property type="nucleotide sequence ID" value="NZ_RSCL01000014.1"/>
</dbReference>
<dbReference type="PRINTS" id="PR00080">
    <property type="entry name" value="SDRFAMILY"/>
</dbReference>
<dbReference type="InterPro" id="IPR020904">
    <property type="entry name" value="Sc_DH/Rdtase_CS"/>
</dbReference>
<proteinExistence type="inferred from homology"/>
<evidence type="ECO:0000256" key="2">
    <source>
        <dbReference type="ARBA" id="ARBA00023002"/>
    </source>
</evidence>
<reference evidence="5" key="2">
    <citation type="journal article" date="2019" name="Genome Biol. Evol.">
        <title>Day and night: Metabolic profiles and evolutionary relationships of six axenic non-marine cyanobacteria.</title>
        <authorList>
            <person name="Will S.E."/>
            <person name="Henke P."/>
            <person name="Boedeker C."/>
            <person name="Huang S."/>
            <person name="Brinkmann H."/>
            <person name="Rohde M."/>
            <person name="Jarek M."/>
            <person name="Friedl T."/>
            <person name="Seufert S."/>
            <person name="Schumacher M."/>
            <person name="Overmann J."/>
            <person name="Neumann-Schaal M."/>
            <person name="Petersen J."/>
        </authorList>
    </citation>
    <scope>NUCLEOTIDE SEQUENCE [LARGE SCALE GENOMIC DNA]</scope>
    <source>
        <strain evidence="5">PCC 7102</strain>
    </source>
</reference>
<evidence type="ECO:0000256" key="1">
    <source>
        <dbReference type="ARBA" id="ARBA00006484"/>
    </source>
</evidence>
<name>A0A433VAB5_9CYAN</name>
<dbReference type="SMART" id="SM00822">
    <property type="entry name" value="PKS_KR"/>
    <property type="match status" value="1"/>
</dbReference>
<organism evidence="5 6">
    <name type="scientific">Dulcicalothrix desertica PCC 7102</name>
    <dbReference type="NCBI Taxonomy" id="232991"/>
    <lineage>
        <taxon>Bacteria</taxon>
        <taxon>Bacillati</taxon>
        <taxon>Cyanobacteriota</taxon>
        <taxon>Cyanophyceae</taxon>
        <taxon>Nostocales</taxon>
        <taxon>Calotrichaceae</taxon>
        <taxon>Dulcicalothrix</taxon>
    </lineage>
</organism>
<dbReference type="OrthoDB" id="9775296at2"/>
<evidence type="ECO:0000256" key="3">
    <source>
        <dbReference type="RuleBase" id="RU000363"/>
    </source>
</evidence>
<keyword evidence="2" id="KW-0560">Oxidoreductase</keyword>
<dbReference type="PANTHER" id="PTHR44196:SF1">
    <property type="entry name" value="DEHYDROGENASE_REDUCTASE SDR FAMILY MEMBER 7B"/>
    <property type="match status" value="1"/>
</dbReference>
<dbReference type="EMBL" id="RSCL01000014">
    <property type="protein sequence ID" value="RUT03024.1"/>
    <property type="molecule type" value="Genomic_DNA"/>
</dbReference>
<reference evidence="5" key="1">
    <citation type="submission" date="2018-12" db="EMBL/GenBank/DDBJ databases">
        <authorList>
            <person name="Will S."/>
            <person name="Neumann-Schaal M."/>
            <person name="Henke P."/>
        </authorList>
    </citation>
    <scope>NUCLEOTIDE SEQUENCE</scope>
    <source>
        <strain evidence="5">PCC 7102</strain>
    </source>
</reference>
<evidence type="ECO:0000313" key="5">
    <source>
        <dbReference type="EMBL" id="RUT03024.1"/>
    </source>
</evidence>
<dbReference type="SUPFAM" id="SSF51735">
    <property type="entry name" value="NAD(P)-binding Rossmann-fold domains"/>
    <property type="match status" value="1"/>
</dbReference>
<sequence length="273" mass="29807">MSPTILITGASQGIGKQTALLFARKGYNLVLAARRPEVLEAAAQEVKNLGYNNDVLTVSCDVRDPEQVKTLVNKALAHFGTIDVLVNNAGIFATGTVEDFSLDDWHQIIDTNLWGYIHTINALLPHFLERGKGTIVNLSSIGGKVPTPYMAAYCTSKFAVTGLTEALQAELKPKGIQVCGIYPNLIASSLLERAIFRGKDEEDMRKRREQLGQITNVPVVEKPKDVANAIWDAVSNQKSEVMVGSANVSQGLYRLLPGFVQWASRQALKNKDA</sequence>
<dbReference type="PRINTS" id="PR00081">
    <property type="entry name" value="GDHRDH"/>
</dbReference>
<dbReference type="AlphaFoldDB" id="A0A433VAB5"/>
<dbReference type="PROSITE" id="PS00061">
    <property type="entry name" value="ADH_SHORT"/>
    <property type="match status" value="1"/>
</dbReference>
<dbReference type="Proteomes" id="UP000271624">
    <property type="component" value="Unassembled WGS sequence"/>
</dbReference>
<dbReference type="GO" id="GO:0016491">
    <property type="term" value="F:oxidoreductase activity"/>
    <property type="evidence" value="ECO:0007669"/>
    <property type="project" value="UniProtKB-KW"/>
</dbReference>
<evidence type="ECO:0000259" key="4">
    <source>
        <dbReference type="SMART" id="SM00822"/>
    </source>
</evidence>
<dbReference type="InterPro" id="IPR036291">
    <property type="entry name" value="NAD(P)-bd_dom_sf"/>
</dbReference>
<dbReference type="InterPro" id="IPR057326">
    <property type="entry name" value="KR_dom"/>
</dbReference>
<dbReference type="FunFam" id="3.40.50.720:FF:000084">
    <property type="entry name" value="Short-chain dehydrogenase reductase"/>
    <property type="match status" value="1"/>
</dbReference>
<dbReference type="Pfam" id="PF00106">
    <property type="entry name" value="adh_short"/>
    <property type="match status" value="1"/>
</dbReference>
<dbReference type="GO" id="GO:0016020">
    <property type="term" value="C:membrane"/>
    <property type="evidence" value="ECO:0007669"/>
    <property type="project" value="TreeGrafter"/>
</dbReference>
<comment type="caution">
    <text evidence="5">The sequence shown here is derived from an EMBL/GenBank/DDBJ whole genome shotgun (WGS) entry which is preliminary data.</text>
</comment>
<dbReference type="PANTHER" id="PTHR44196">
    <property type="entry name" value="DEHYDROGENASE/REDUCTASE SDR FAMILY MEMBER 7B"/>
    <property type="match status" value="1"/>
</dbReference>
<dbReference type="CDD" id="cd05233">
    <property type="entry name" value="SDR_c"/>
    <property type="match status" value="1"/>
</dbReference>
<dbReference type="Gene3D" id="3.40.50.720">
    <property type="entry name" value="NAD(P)-binding Rossmann-like Domain"/>
    <property type="match status" value="1"/>
</dbReference>
<dbReference type="InterPro" id="IPR002347">
    <property type="entry name" value="SDR_fam"/>
</dbReference>
<accession>A0A433VAB5</accession>
<gene>
    <name evidence="5" type="ORF">DSM106972_053320</name>
</gene>
<feature type="domain" description="Ketoreductase" evidence="4">
    <location>
        <begin position="3"/>
        <end position="184"/>
    </location>
</feature>